<feature type="domain" description="HTH cro/C1-type" evidence="1">
    <location>
        <begin position="19"/>
        <end position="73"/>
    </location>
</feature>
<dbReference type="Proteomes" id="UP000681586">
    <property type="component" value="Unassembled WGS sequence"/>
</dbReference>
<evidence type="ECO:0000259" key="1">
    <source>
        <dbReference type="PROSITE" id="PS50943"/>
    </source>
</evidence>
<proteinExistence type="predicted"/>
<dbReference type="InterPro" id="IPR010982">
    <property type="entry name" value="Lambda_DNA-bd_dom_sf"/>
</dbReference>
<dbReference type="SUPFAM" id="SSF47413">
    <property type="entry name" value="lambda repressor-like DNA-binding domains"/>
    <property type="match status" value="1"/>
</dbReference>
<dbReference type="EMBL" id="JAGXBM010000009">
    <property type="protein sequence ID" value="MBS3697327.1"/>
    <property type="molecule type" value="Genomic_DNA"/>
</dbReference>
<dbReference type="RefSeq" id="WP_203153921.1">
    <property type="nucleotide sequence ID" value="NZ_JAEPSA010000011.1"/>
</dbReference>
<reference evidence="2 3" key="1">
    <citation type="submission" date="2021-05" db="EMBL/GenBank/DDBJ databases">
        <title>Staphylococcus fleurettii isolated from lake water in First Nation community in Manitoba, Canada.</title>
        <authorList>
            <person name="Bashar S."/>
            <person name="Murdock A."/>
            <person name="Patidar R."/>
            <person name="Golding G."/>
            <person name="Farenhorst A."/>
            <person name="Kumar A."/>
        </authorList>
    </citation>
    <scope>NUCLEOTIDE SEQUENCE [LARGE SCALE GENOMIC DNA]</scope>
    <source>
        <strain evidence="2 3">SF002</strain>
    </source>
</reference>
<dbReference type="InterPro" id="IPR001387">
    <property type="entry name" value="Cro/C1-type_HTH"/>
</dbReference>
<dbReference type="Gene3D" id="1.10.260.40">
    <property type="entry name" value="lambda repressor-like DNA-binding domains"/>
    <property type="match status" value="1"/>
</dbReference>
<gene>
    <name evidence="2" type="ORF">JJQ58_07590</name>
</gene>
<comment type="caution">
    <text evidence="2">The sequence shown here is derived from an EMBL/GenBank/DDBJ whole genome shotgun (WGS) entry which is preliminary data.</text>
</comment>
<dbReference type="CDD" id="cd00093">
    <property type="entry name" value="HTH_XRE"/>
    <property type="match status" value="1"/>
</dbReference>
<name>A0ABS5MQ38_9STAP</name>
<evidence type="ECO:0000313" key="2">
    <source>
        <dbReference type="EMBL" id="MBS3697327.1"/>
    </source>
</evidence>
<dbReference type="PROSITE" id="PS50943">
    <property type="entry name" value="HTH_CROC1"/>
    <property type="match status" value="1"/>
</dbReference>
<sequence length="75" mass="8857">MITKKKELKQTFLVPKNKLRDVRRGKGYSATYMANLIGVDRRQYVQKENGLYSFHDYEIVVLCKELNVSPNIFFI</sequence>
<organism evidence="2 3">
    <name type="scientific">Mammaliicoccus fleurettii</name>
    <dbReference type="NCBI Taxonomy" id="150056"/>
    <lineage>
        <taxon>Bacteria</taxon>
        <taxon>Bacillati</taxon>
        <taxon>Bacillota</taxon>
        <taxon>Bacilli</taxon>
        <taxon>Bacillales</taxon>
        <taxon>Staphylococcaceae</taxon>
        <taxon>Mammaliicoccus</taxon>
    </lineage>
</organism>
<keyword evidence="3" id="KW-1185">Reference proteome</keyword>
<evidence type="ECO:0000313" key="3">
    <source>
        <dbReference type="Proteomes" id="UP000681586"/>
    </source>
</evidence>
<accession>A0ABS5MQ38</accession>
<protein>
    <submittedName>
        <fullName evidence="2">Helix-turn-helix transcriptional regulator</fullName>
    </submittedName>
</protein>